<dbReference type="GO" id="GO:0004721">
    <property type="term" value="F:phosphoprotein phosphatase activity"/>
    <property type="evidence" value="ECO:0007669"/>
    <property type="project" value="TreeGrafter"/>
</dbReference>
<dbReference type="AlphaFoldDB" id="A0A2T0BSI6"/>
<keyword evidence="9" id="KW-0812">Transmembrane</keyword>
<reference evidence="11 12" key="1">
    <citation type="submission" date="2018-03" db="EMBL/GenBank/DDBJ databases">
        <title>Genome sequence of Clostridium luticellarii DSM 29923.</title>
        <authorList>
            <person name="Poehlein A."/>
            <person name="Daniel R."/>
        </authorList>
    </citation>
    <scope>NUCLEOTIDE SEQUENCE [LARGE SCALE GENOMIC DNA]</scope>
    <source>
        <strain evidence="11 12">DSM 29923</strain>
    </source>
</reference>
<evidence type="ECO:0000313" key="12">
    <source>
        <dbReference type="Proteomes" id="UP000237798"/>
    </source>
</evidence>
<evidence type="ECO:0000256" key="7">
    <source>
        <dbReference type="ARBA" id="ARBA00023012"/>
    </source>
</evidence>
<evidence type="ECO:0000256" key="9">
    <source>
        <dbReference type="SAM" id="Phobius"/>
    </source>
</evidence>
<dbReference type="InterPro" id="IPR036097">
    <property type="entry name" value="HisK_dim/P_sf"/>
</dbReference>
<dbReference type="GO" id="GO:0000155">
    <property type="term" value="F:phosphorelay sensor kinase activity"/>
    <property type="evidence" value="ECO:0007669"/>
    <property type="project" value="InterPro"/>
</dbReference>
<keyword evidence="6" id="KW-0418">Kinase</keyword>
<evidence type="ECO:0000256" key="3">
    <source>
        <dbReference type="ARBA" id="ARBA00012438"/>
    </source>
</evidence>
<dbReference type="InterPro" id="IPR036890">
    <property type="entry name" value="HATPase_C_sf"/>
</dbReference>
<keyword evidence="12" id="KW-1185">Reference proteome</keyword>
<comment type="subcellular location">
    <subcellularLocation>
        <location evidence="2">Membrane</location>
    </subcellularLocation>
</comment>
<protein>
    <recommendedName>
        <fullName evidence="3">histidine kinase</fullName>
        <ecNumber evidence="3">2.7.13.3</ecNumber>
    </recommendedName>
</protein>
<accession>A0A2T0BSI6</accession>
<dbReference type="InterPro" id="IPR003594">
    <property type="entry name" value="HATPase_dom"/>
</dbReference>
<dbReference type="FunFam" id="1.10.287.130:FF:000001">
    <property type="entry name" value="Two-component sensor histidine kinase"/>
    <property type="match status" value="1"/>
</dbReference>
<dbReference type="PANTHER" id="PTHR45453:SF1">
    <property type="entry name" value="PHOSPHATE REGULON SENSOR PROTEIN PHOR"/>
    <property type="match status" value="1"/>
</dbReference>
<dbReference type="RefSeq" id="WP_106007552.1">
    <property type="nucleotide sequence ID" value="NZ_JALCPJ010000027.1"/>
</dbReference>
<dbReference type="EC" id="2.7.13.3" evidence="3"/>
<dbReference type="InterPro" id="IPR005467">
    <property type="entry name" value="His_kinase_dom"/>
</dbReference>
<dbReference type="Pfam" id="PF02518">
    <property type="entry name" value="HATPase_c"/>
    <property type="match status" value="1"/>
</dbReference>
<comment type="catalytic activity">
    <reaction evidence="1">
        <text>ATP + protein L-histidine = ADP + protein N-phospho-L-histidine.</text>
        <dbReference type="EC" id="2.7.13.3"/>
    </reaction>
</comment>
<dbReference type="FunFam" id="3.30.565.10:FF:000006">
    <property type="entry name" value="Sensor histidine kinase WalK"/>
    <property type="match status" value="1"/>
</dbReference>
<keyword evidence="7" id="KW-0902">Two-component regulatory system</keyword>
<evidence type="ECO:0000256" key="4">
    <source>
        <dbReference type="ARBA" id="ARBA00022553"/>
    </source>
</evidence>
<dbReference type="Gene3D" id="1.10.287.130">
    <property type="match status" value="1"/>
</dbReference>
<evidence type="ECO:0000256" key="1">
    <source>
        <dbReference type="ARBA" id="ARBA00000085"/>
    </source>
</evidence>
<keyword evidence="8 9" id="KW-0472">Membrane</keyword>
<evidence type="ECO:0000256" key="5">
    <source>
        <dbReference type="ARBA" id="ARBA00022679"/>
    </source>
</evidence>
<dbReference type="SUPFAM" id="SSF55874">
    <property type="entry name" value="ATPase domain of HSP90 chaperone/DNA topoisomerase II/histidine kinase"/>
    <property type="match status" value="1"/>
</dbReference>
<keyword evidence="9" id="KW-1133">Transmembrane helix</keyword>
<evidence type="ECO:0000256" key="2">
    <source>
        <dbReference type="ARBA" id="ARBA00004370"/>
    </source>
</evidence>
<keyword evidence="4" id="KW-0597">Phosphoprotein</keyword>
<evidence type="ECO:0000259" key="10">
    <source>
        <dbReference type="PROSITE" id="PS50109"/>
    </source>
</evidence>
<dbReference type="InterPro" id="IPR004358">
    <property type="entry name" value="Sig_transdc_His_kin-like_C"/>
</dbReference>
<feature type="domain" description="Histidine kinase" evidence="10">
    <location>
        <begin position="188"/>
        <end position="403"/>
    </location>
</feature>
<dbReference type="Gene3D" id="3.30.565.10">
    <property type="entry name" value="Histidine kinase-like ATPase, C-terminal domain"/>
    <property type="match status" value="1"/>
</dbReference>
<dbReference type="GO" id="GO:0005886">
    <property type="term" value="C:plasma membrane"/>
    <property type="evidence" value="ECO:0007669"/>
    <property type="project" value="TreeGrafter"/>
</dbReference>
<feature type="transmembrane region" description="Helical" evidence="9">
    <location>
        <begin position="145"/>
        <end position="167"/>
    </location>
</feature>
<dbReference type="PROSITE" id="PS50109">
    <property type="entry name" value="HIS_KIN"/>
    <property type="match status" value="1"/>
</dbReference>
<comment type="caution">
    <text evidence="11">The sequence shown here is derived from an EMBL/GenBank/DDBJ whole genome shotgun (WGS) entry which is preliminary data.</text>
</comment>
<dbReference type="Proteomes" id="UP000237798">
    <property type="component" value="Unassembled WGS sequence"/>
</dbReference>
<proteinExistence type="predicted"/>
<evidence type="ECO:0000313" key="11">
    <source>
        <dbReference type="EMBL" id="PRR86851.1"/>
    </source>
</evidence>
<name>A0A2T0BSI6_9CLOT</name>
<dbReference type="InterPro" id="IPR050351">
    <property type="entry name" value="BphY/WalK/GraS-like"/>
</dbReference>
<dbReference type="PANTHER" id="PTHR45453">
    <property type="entry name" value="PHOSPHATE REGULON SENSOR PROTEIN PHOR"/>
    <property type="match status" value="1"/>
</dbReference>
<dbReference type="SUPFAM" id="SSF47384">
    <property type="entry name" value="Homodimeric domain of signal transducing histidine kinase"/>
    <property type="match status" value="1"/>
</dbReference>
<evidence type="ECO:0000256" key="6">
    <source>
        <dbReference type="ARBA" id="ARBA00022777"/>
    </source>
</evidence>
<feature type="transmembrane region" description="Helical" evidence="9">
    <location>
        <begin position="12"/>
        <end position="32"/>
    </location>
</feature>
<dbReference type="SMART" id="SM00387">
    <property type="entry name" value="HATPase_c"/>
    <property type="match status" value="1"/>
</dbReference>
<dbReference type="PRINTS" id="PR00344">
    <property type="entry name" value="BCTRLSENSOR"/>
</dbReference>
<dbReference type="Pfam" id="PF00512">
    <property type="entry name" value="HisKA"/>
    <property type="match status" value="1"/>
</dbReference>
<dbReference type="GO" id="GO:0016036">
    <property type="term" value="P:cellular response to phosphate starvation"/>
    <property type="evidence" value="ECO:0007669"/>
    <property type="project" value="TreeGrafter"/>
</dbReference>
<dbReference type="SMART" id="SM00388">
    <property type="entry name" value="HisKA"/>
    <property type="match status" value="1"/>
</dbReference>
<evidence type="ECO:0000256" key="8">
    <source>
        <dbReference type="ARBA" id="ARBA00023136"/>
    </source>
</evidence>
<gene>
    <name evidence="11" type="primary">phoR_1</name>
    <name evidence="11" type="ORF">CLLU_00170</name>
</gene>
<dbReference type="EMBL" id="PVXP01000001">
    <property type="protein sequence ID" value="PRR86851.1"/>
    <property type="molecule type" value="Genomic_DNA"/>
</dbReference>
<keyword evidence="5 11" id="KW-0808">Transferase</keyword>
<sequence length="403" mass="45371">MFKKLKVELVLINLILTSIVLITIFSGIYILMDRSFERSSYAKMAKTAEMESIPPFTPRNRNMNPMESFYVKTDDMGNIIEVSQNSSLDKDAYETMLKDILKSNDSRGNVNYKNYSLRYLKVPKHYGFMVVFLERTSDNEILHQLIIISIIVCIISLVLVFIISLFLANVSLKPIIDAWKKQQAFVADASHELRTPLAVITTNLDIVLGNRSETVEDQSKWLGNIKLETTRMTKLIEDLLYLARSDSYQKALIFSRFDLSSAVTQSIIPFEAVAIKQGISMTSNIEPGINFSGNEGRIKQLMAILIHNAIKHTPSGKSIRVNLCRLKNKIQITVQDTGEGIAPEHINKIFDRFYKVDKVRTRASGNFGLGLSIGKSIVREHHGNISVSSTLGKGSTFKVILPC</sequence>
<dbReference type="InterPro" id="IPR003661">
    <property type="entry name" value="HisK_dim/P_dom"/>
</dbReference>
<dbReference type="OrthoDB" id="9813151at2"/>
<organism evidence="11 12">
    <name type="scientific">Clostridium luticellarii</name>
    <dbReference type="NCBI Taxonomy" id="1691940"/>
    <lineage>
        <taxon>Bacteria</taxon>
        <taxon>Bacillati</taxon>
        <taxon>Bacillota</taxon>
        <taxon>Clostridia</taxon>
        <taxon>Eubacteriales</taxon>
        <taxon>Clostridiaceae</taxon>
        <taxon>Clostridium</taxon>
    </lineage>
</organism>
<dbReference type="CDD" id="cd00082">
    <property type="entry name" value="HisKA"/>
    <property type="match status" value="1"/>
</dbReference>